<accession>A0ABR8DL17</accession>
<gene>
    <name evidence="1" type="ORF">H6G97_11380</name>
</gene>
<evidence type="ECO:0000313" key="1">
    <source>
        <dbReference type="EMBL" id="MBD2530137.1"/>
    </source>
</evidence>
<dbReference type="EMBL" id="JACJSI010000016">
    <property type="protein sequence ID" value="MBD2530137.1"/>
    <property type="molecule type" value="Genomic_DNA"/>
</dbReference>
<organism evidence="1 2">
    <name type="scientific">Nostoc flagelliforme FACHB-838</name>
    <dbReference type="NCBI Taxonomy" id="2692904"/>
    <lineage>
        <taxon>Bacteria</taxon>
        <taxon>Bacillati</taxon>
        <taxon>Cyanobacteriota</taxon>
        <taxon>Cyanophyceae</taxon>
        <taxon>Nostocales</taxon>
        <taxon>Nostocaceae</taxon>
        <taxon>Nostoc</taxon>
    </lineage>
</organism>
<evidence type="ECO:0000313" key="2">
    <source>
        <dbReference type="Proteomes" id="UP000623440"/>
    </source>
</evidence>
<comment type="caution">
    <text evidence="1">The sequence shown here is derived from an EMBL/GenBank/DDBJ whole genome shotgun (WGS) entry which is preliminary data.</text>
</comment>
<proteinExistence type="predicted"/>
<protein>
    <submittedName>
        <fullName evidence="1">Uncharacterized protein</fullName>
    </submittedName>
</protein>
<reference evidence="1 2" key="1">
    <citation type="journal article" date="2020" name="ISME J.">
        <title>Comparative genomics reveals insights into cyanobacterial evolution and habitat adaptation.</title>
        <authorList>
            <person name="Chen M.Y."/>
            <person name="Teng W.K."/>
            <person name="Zhao L."/>
            <person name="Hu C.X."/>
            <person name="Zhou Y.K."/>
            <person name="Han B.P."/>
            <person name="Song L.R."/>
            <person name="Shu W.S."/>
        </authorList>
    </citation>
    <scope>NUCLEOTIDE SEQUENCE [LARGE SCALE GENOMIC DNA]</scope>
    <source>
        <strain evidence="1 2">FACHB-838</strain>
    </source>
</reference>
<name>A0ABR8DL17_9NOSO</name>
<dbReference type="RefSeq" id="WP_190940699.1">
    <property type="nucleotide sequence ID" value="NZ_JACJSI010000016.1"/>
</dbReference>
<keyword evidence="2" id="KW-1185">Reference proteome</keyword>
<sequence>MVSSTFLHEGTCSAAPIAENEKSLNSAIANQTQGQVEQGYSATLLVENSISGVEVKAVDEGESSAAPVNCYVVKYAASTYAKY</sequence>
<dbReference type="Proteomes" id="UP000623440">
    <property type="component" value="Unassembled WGS sequence"/>
</dbReference>